<organism evidence="1 2">
    <name type="scientific">Danaus plexippus plexippus</name>
    <dbReference type="NCBI Taxonomy" id="278856"/>
    <lineage>
        <taxon>Eukaryota</taxon>
        <taxon>Metazoa</taxon>
        <taxon>Ecdysozoa</taxon>
        <taxon>Arthropoda</taxon>
        <taxon>Hexapoda</taxon>
        <taxon>Insecta</taxon>
        <taxon>Pterygota</taxon>
        <taxon>Neoptera</taxon>
        <taxon>Endopterygota</taxon>
        <taxon>Lepidoptera</taxon>
        <taxon>Glossata</taxon>
        <taxon>Ditrysia</taxon>
        <taxon>Papilionoidea</taxon>
        <taxon>Nymphalidae</taxon>
        <taxon>Danainae</taxon>
        <taxon>Danaini</taxon>
        <taxon>Danaina</taxon>
        <taxon>Danaus</taxon>
        <taxon>Danaus</taxon>
    </lineage>
</organism>
<reference evidence="1 2" key="1">
    <citation type="journal article" date="2011" name="Cell">
        <title>The monarch butterfly genome yields insights into long-distance migration.</title>
        <authorList>
            <person name="Zhan S."/>
            <person name="Merlin C."/>
            <person name="Boore J.L."/>
            <person name="Reppert S.M."/>
        </authorList>
    </citation>
    <scope>NUCLEOTIDE SEQUENCE [LARGE SCALE GENOMIC DNA]</scope>
    <source>
        <strain evidence="1">F-2</strain>
    </source>
</reference>
<sequence length="80" mass="8812">MRPTIDSQMTKHRVYHLKPAISRSVAADATIQEHGNSNSLKYFVALIHNLTTGMTVDDTNASSLYESQAPTAGYRLPAYS</sequence>
<proteinExistence type="predicted"/>
<dbReference type="AlphaFoldDB" id="A0A212EVW0"/>
<keyword evidence="2" id="KW-1185">Reference proteome</keyword>
<comment type="caution">
    <text evidence="1">The sequence shown here is derived from an EMBL/GenBank/DDBJ whole genome shotgun (WGS) entry which is preliminary data.</text>
</comment>
<dbReference type="KEGG" id="dpl:KGM_210096"/>
<dbReference type="InParanoid" id="A0A212EVW0"/>
<dbReference type="EMBL" id="AGBW02012108">
    <property type="protein sequence ID" value="OWR45635.1"/>
    <property type="molecule type" value="Genomic_DNA"/>
</dbReference>
<evidence type="ECO:0000313" key="1">
    <source>
        <dbReference type="EMBL" id="OWR45635.1"/>
    </source>
</evidence>
<gene>
    <name evidence="1" type="ORF">KGM_210096</name>
</gene>
<dbReference type="Proteomes" id="UP000007151">
    <property type="component" value="Unassembled WGS sequence"/>
</dbReference>
<protein>
    <submittedName>
        <fullName evidence="1">Uncharacterized protein</fullName>
    </submittedName>
</protein>
<evidence type="ECO:0000313" key="2">
    <source>
        <dbReference type="Proteomes" id="UP000007151"/>
    </source>
</evidence>
<accession>A0A212EVW0</accession>
<name>A0A212EVW0_DANPL</name>